<name>A0AA48LXV2_9ZZZZ</name>
<dbReference type="EMBL" id="OY288114">
    <property type="protein sequence ID" value="CAJ0857447.1"/>
    <property type="molecule type" value="Genomic_DNA"/>
</dbReference>
<dbReference type="Gene3D" id="1.10.1200.10">
    <property type="entry name" value="ACP-like"/>
    <property type="match status" value="1"/>
</dbReference>
<gene>
    <name evidence="2" type="ORF">AMST5_01015</name>
</gene>
<protein>
    <recommendedName>
        <fullName evidence="1">Carrier domain-containing protein</fullName>
    </recommendedName>
</protein>
<proteinExistence type="predicted"/>
<organism evidence="2">
    <name type="scientific">freshwater sediment metagenome</name>
    <dbReference type="NCBI Taxonomy" id="556182"/>
    <lineage>
        <taxon>unclassified sequences</taxon>
        <taxon>metagenomes</taxon>
        <taxon>ecological metagenomes</taxon>
    </lineage>
</organism>
<accession>A0AA48LXV2</accession>
<dbReference type="SUPFAM" id="SSF47336">
    <property type="entry name" value="ACP-like"/>
    <property type="match status" value="1"/>
</dbReference>
<reference evidence="2" key="1">
    <citation type="submission" date="2023-07" db="EMBL/GenBank/DDBJ databases">
        <authorList>
            <person name="Pelsma A.J. K."/>
        </authorList>
    </citation>
    <scope>NUCLEOTIDE SEQUENCE</scope>
</reference>
<sequence length="90" mass="10251">MFGAIRQIIESEVQLAVPAAHLTPRANLYDLGLTSFDAIRLLVAVERTFRVELPREALRRETMATMEAIARTVKALRTLEFREVERRLAA</sequence>
<dbReference type="Pfam" id="PF00550">
    <property type="entry name" value="PP-binding"/>
    <property type="match status" value="1"/>
</dbReference>
<dbReference type="AlphaFoldDB" id="A0AA48LXV2"/>
<dbReference type="InterPro" id="IPR009081">
    <property type="entry name" value="PP-bd_ACP"/>
</dbReference>
<dbReference type="PROSITE" id="PS50075">
    <property type="entry name" value="CARRIER"/>
    <property type="match status" value="1"/>
</dbReference>
<feature type="domain" description="Carrier" evidence="1">
    <location>
        <begin position="1"/>
        <end position="77"/>
    </location>
</feature>
<dbReference type="InterPro" id="IPR036736">
    <property type="entry name" value="ACP-like_sf"/>
</dbReference>
<evidence type="ECO:0000259" key="1">
    <source>
        <dbReference type="PROSITE" id="PS50075"/>
    </source>
</evidence>
<evidence type="ECO:0000313" key="2">
    <source>
        <dbReference type="EMBL" id="CAJ0857447.1"/>
    </source>
</evidence>